<dbReference type="OrthoDB" id="1707965at2"/>
<reference evidence="2 3" key="1">
    <citation type="submission" date="2016-11" db="EMBL/GenBank/DDBJ databases">
        <authorList>
            <person name="Manzoor S."/>
        </authorList>
    </citation>
    <scope>NUCLEOTIDE SEQUENCE [LARGE SCALE GENOMIC DNA]</scope>
    <source>
        <strain evidence="2">Clostridium ultunense strain Esp</strain>
    </source>
</reference>
<evidence type="ECO:0000256" key="1">
    <source>
        <dbReference type="SAM" id="Phobius"/>
    </source>
</evidence>
<proteinExistence type="predicted"/>
<gene>
    <name evidence="2" type="ORF">CUESP1_1512</name>
</gene>
<evidence type="ECO:0000313" key="2">
    <source>
        <dbReference type="EMBL" id="SHD76876.1"/>
    </source>
</evidence>
<sequence>MYKRHRFIFILLGIGIGILLTNILHSLNPILEYREYTEEEIVAKATDLGMIFLKDNIDTTLSKEKAVIDEDTSKIEEKVEVEFVIENGDSLEKISKGLEEARIIDEAEKFLNFAKEKGVDKKLRVGRYRLVTGQDYDTILSILMKLK</sequence>
<keyword evidence="3" id="KW-1185">Reference proteome</keyword>
<name>M1Z7K7_9FIRM</name>
<organism evidence="2 3">
    <name type="scientific">[Clostridium] ultunense Esp</name>
    <dbReference type="NCBI Taxonomy" id="1288971"/>
    <lineage>
        <taxon>Bacteria</taxon>
        <taxon>Bacillati</taxon>
        <taxon>Bacillota</taxon>
        <taxon>Tissierellia</taxon>
        <taxon>Tissierellales</taxon>
        <taxon>Tepidimicrobiaceae</taxon>
        <taxon>Schnuerera</taxon>
    </lineage>
</organism>
<keyword evidence="1" id="KW-0472">Membrane</keyword>
<evidence type="ECO:0000313" key="3">
    <source>
        <dbReference type="Proteomes" id="UP000245423"/>
    </source>
</evidence>
<keyword evidence="1" id="KW-0812">Transmembrane</keyword>
<evidence type="ECO:0008006" key="4">
    <source>
        <dbReference type="Google" id="ProtNLM"/>
    </source>
</evidence>
<feature type="transmembrane region" description="Helical" evidence="1">
    <location>
        <begin position="7"/>
        <end position="27"/>
    </location>
</feature>
<dbReference type="HOGENOM" id="CLU_1764891_0_0_9"/>
<dbReference type="AlphaFoldDB" id="M1Z7K7"/>
<dbReference type="RefSeq" id="WP_005583809.1">
    <property type="nucleotide sequence ID" value="NZ_LT669839.1"/>
</dbReference>
<keyword evidence="1" id="KW-1133">Transmembrane helix</keyword>
<dbReference type="Gene3D" id="3.30.1490.480">
    <property type="entry name" value="Endolytic murein transglycosylase"/>
    <property type="match status" value="1"/>
</dbReference>
<protein>
    <recommendedName>
        <fullName evidence="4">Aminodeoxychorismate lyase</fullName>
    </recommendedName>
</protein>
<accession>M1Z7K7</accession>
<dbReference type="Proteomes" id="UP000245423">
    <property type="component" value="Chromosome 1"/>
</dbReference>
<dbReference type="EMBL" id="LT669839">
    <property type="protein sequence ID" value="SHD76876.1"/>
    <property type="molecule type" value="Genomic_DNA"/>
</dbReference>